<feature type="transmembrane region" description="Helical" evidence="7">
    <location>
        <begin position="114"/>
        <end position="136"/>
    </location>
</feature>
<dbReference type="InterPro" id="IPR023845">
    <property type="entry name" value="DUF3817_TM"/>
</dbReference>
<evidence type="ECO:0000313" key="9">
    <source>
        <dbReference type="EMBL" id="USQ80334.1"/>
    </source>
</evidence>
<keyword evidence="4 7" id="KW-1133">Transmembrane helix</keyword>
<gene>
    <name evidence="9" type="ORF">NF556_01330</name>
</gene>
<dbReference type="EMBL" id="CP099489">
    <property type="protein sequence ID" value="USQ80334.1"/>
    <property type="molecule type" value="Genomic_DNA"/>
</dbReference>
<evidence type="ECO:0000256" key="4">
    <source>
        <dbReference type="ARBA" id="ARBA00022989"/>
    </source>
</evidence>
<feature type="compositionally biased region" description="Basic and acidic residues" evidence="6">
    <location>
        <begin position="21"/>
        <end position="30"/>
    </location>
</feature>
<keyword evidence="10" id="KW-1185">Reference proteome</keyword>
<comment type="subcellular location">
    <subcellularLocation>
        <location evidence="1">Cell membrane</location>
        <topology evidence="1">Multi-pass membrane protein</topology>
    </subcellularLocation>
</comment>
<feature type="region of interest" description="Disordered" evidence="6">
    <location>
        <begin position="1"/>
        <end position="30"/>
    </location>
</feature>
<proteinExistence type="predicted"/>
<feature type="transmembrane region" description="Helical" evidence="7">
    <location>
        <begin position="84"/>
        <end position="102"/>
    </location>
</feature>
<evidence type="ECO:0000256" key="7">
    <source>
        <dbReference type="SAM" id="Phobius"/>
    </source>
</evidence>
<evidence type="ECO:0000313" key="10">
    <source>
        <dbReference type="Proteomes" id="UP001056455"/>
    </source>
</evidence>
<evidence type="ECO:0000256" key="6">
    <source>
        <dbReference type="SAM" id="MobiDB-lite"/>
    </source>
</evidence>
<keyword evidence="2" id="KW-1003">Cell membrane</keyword>
<dbReference type="Proteomes" id="UP001056455">
    <property type="component" value="Chromosome"/>
</dbReference>
<evidence type="ECO:0000256" key="2">
    <source>
        <dbReference type="ARBA" id="ARBA00022475"/>
    </source>
</evidence>
<protein>
    <submittedName>
        <fullName evidence="9">DUF3817 domain-containing protein</fullName>
    </submittedName>
</protein>
<evidence type="ECO:0000256" key="3">
    <source>
        <dbReference type="ARBA" id="ARBA00022692"/>
    </source>
</evidence>
<dbReference type="NCBIfam" id="TIGR03954">
    <property type="entry name" value="integ_memb_HG"/>
    <property type="match status" value="1"/>
</dbReference>
<feature type="domain" description="DUF3817" evidence="8">
    <location>
        <begin position="50"/>
        <end position="136"/>
    </location>
</feature>
<dbReference type="RefSeq" id="WP_252593710.1">
    <property type="nucleotide sequence ID" value="NZ_CP099489.1"/>
</dbReference>
<dbReference type="Pfam" id="PF12823">
    <property type="entry name" value="DUF3817"/>
    <property type="match status" value="1"/>
</dbReference>
<dbReference type="PANTHER" id="PTHR40077:SF1">
    <property type="entry name" value="MEMBRANE PROTEIN"/>
    <property type="match status" value="1"/>
</dbReference>
<keyword evidence="5 7" id="KW-0472">Membrane</keyword>
<organism evidence="9 10">
    <name type="scientific">Ornithinimicrobium faecis</name>
    <dbReference type="NCBI Taxonomy" id="2934158"/>
    <lineage>
        <taxon>Bacteria</taxon>
        <taxon>Bacillati</taxon>
        <taxon>Actinomycetota</taxon>
        <taxon>Actinomycetes</taxon>
        <taxon>Micrococcales</taxon>
        <taxon>Ornithinimicrobiaceae</taxon>
        <taxon>Ornithinimicrobium</taxon>
    </lineage>
</organism>
<evidence type="ECO:0000256" key="5">
    <source>
        <dbReference type="ARBA" id="ARBA00023136"/>
    </source>
</evidence>
<dbReference type="PANTHER" id="PTHR40077">
    <property type="entry name" value="MEMBRANE PROTEIN-RELATED"/>
    <property type="match status" value="1"/>
</dbReference>
<accession>A0ABY4YU92</accession>
<evidence type="ECO:0000259" key="8">
    <source>
        <dbReference type="Pfam" id="PF12823"/>
    </source>
</evidence>
<evidence type="ECO:0000256" key="1">
    <source>
        <dbReference type="ARBA" id="ARBA00004651"/>
    </source>
</evidence>
<sequence>MSNLGLGRAVTRATRSAMQQRRREANQDWRSRDRNSALTYHARGSALNRKVFQVVAFAEAFTWLGLLIGMYFKYFTDVGEVGVQIFGPLHGAMFIIYILVTFATKSVFGWNAKVLLLALVAAVPPFMTVVFEQWALRKGLLGDFDAPPVREEA</sequence>
<keyword evidence="3 7" id="KW-0812">Transmembrane</keyword>
<feature type="transmembrane region" description="Helical" evidence="7">
    <location>
        <begin position="51"/>
        <end position="72"/>
    </location>
</feature>
<name>A0ABY4YU92_9MICO</name>
<reference evidence="9" key="1">
    <citation type="submission" date="2022-06" db="EMBL/GenBank/DDBJ databases">
        <title>Ornithinimicrobium HY1793.</title>
        <authorList>
            <person name="Huang Y."/>
        </authorList>
    </citation>
    <scope>NUCLEOTIDE SEQUENCE</scope>
    <source>
        <strain evidence="9">HY1793</strain>
    </source>
</reference>